<organism evidence="1 2">
    <name type="scientific">Duganella radicis</name>
    <dbReference type="NCBI Taxonomy" id="551988"/>
    <lineage>
        <taxon>Bacteria</taxon>
        <taxon>Pseudomonadati</taxon>
        <taxon>Pseudomonadota</taxon>
        <taxon>Betaproteobacteria</taxon>
        <taxon>Burkholderiales</taxon>
        <taxon>Oxalobacteraceae</taxon>
        <taxon>Telluria group</taxon>
        <taxon>Duganella</taxon>
    </lineage>
</organism>
<evidence type="ECO:0000313" key="1">
    <source>
        <dbReference type="EMBL" id="MTV38046.1"/>
    </source>
</evidence>
<name>A0A6L6PG41_9BURK</name>
<accession>A0A6L6PG41</accession>
<proteinExistence type="predicted"/>
<sequence length="340" mass="39131">MAELYVSSPTTHILPLHLSAPMTFVDILENHTSSQDRRATSLERLEMVRSAFSKEPLFKKNKKICVFAAGSLGRLDSGVTSDLDVFVTTTGGDVGRLREIEVFSSIIKVNEALQFPALSNDGQFLKVFDIPGHEKKVGSAKDDNLNWFTTRMLFLLESNYLCNEKAYHQHKTRILKLYFRDSTQDGFRPIFLLNDILRYWRTVCLNYEQARSIPGKSWKKRNFNLKFSRLLSVFGTILPLMLTENVTTEKIEELSSIRPMDRLAMGLDLLKGADDLKPRFLDFLENYEHFLKIKESMDFESVTDEIRNDLKSKAILVAEFINDAVTHASVPKEFRRYLII</sequence>
<dbReference type="Proteomes" id="UP000475582">
    <property type="component" value="Unassembled WGS sequence"/>
</dbReference>
<gene>
    <name evidence="1" type="ORF">GM676_10720</name>
</gene>
<dbReference type="EMBL" id="WNKY01000009">
    <property type="protein sequence ID" value="MTV38046.1"/>
    <property type="molecule type" value="Genomic_DNA"/>
</dbReference>
<reference evidence="1 2" key="1">
    <citation type="submission" date="2019-11" db="EMBL/GenBank/DDBJ databases">
        <title>Type strains purchased from KCTC, JCM and DSMZ.</title>
        <authorList>
            <person name="Lu H."/>
        </authorList>
    </citation>
    <scope>NUCLEOTIDE SEQUENCE [LARGE SCALE GENOMIC DNA]</scope>
    <source>
        <strain evidence="1 2">KCTC 22382</strain>
    </source>
</reference>
<evidence type="ECO:0008006" key="3">
    <source>
        <dbReference type="Google" id="ProtNLM"/>
    </source>
</evidence>
<dbReference type="RefSeq" id="WP_155463549.1">
    <property type="nucleotide sequence ID" value="NZ_WNKY01000009.1"/>
</dbReference>
<dbReference type="OrthoDB" id="272882at2"/>
<comment type="caution">
    <text evidence="1">The sequence shown here is derived from an EMBL/GenBank/DDBJ whole genome shotgun (WGS) entry which is preliminary data.</text>
</comment>
<dbReference type="AlphaFoldDB" id="A0A6L6PG41"/>
<protein>
    <recommendedName>
        <fullName evidence="3">Polymerase nucleotidyl transferase domain-containing protein</fullName>
    </recommendedName>
</protein>
<keyword evidence="2" id="KW-1185">Reference proteome</keyword>
<evidence type="ECO:0000313" key="2">
    <source>
        <dbReference type="Proteomes" id="UP000475582"/>
    </source>
</evidence>